<dbReference type="SUPFAM" id="SSF52266">
    <property type="entry name" value="SGNH hydrolase"/>
    <property type="match status" value="1"/>
</dbReference>
<organism evidence="4 5">
    <name type="scientific">Paenibacillus alginolyticus</name>
    <dbReference type="NCBI Taxonomy" id="59839"/>
    <lineage>
        <taxon>Bacteria</taxon>
        <taxon>Bacillati</taxon>
        <taxon>Bacillota</taxon>
        <taxon>Bacilli</taxon>
        <taxon>Bacillales</taxon>
        <taxon>Paenibacillaceae</taxon>
        <taxon>Paenibacillus</taxon>
    </lineage>
</organism>
<reference evidence="4 5" key="1">
    <citation type="submission" date="2022-05" db="EMBL/GenBank/DDBJ databases">
        <title>Genome Sequencing of Bee-Associated Microbes.</title>
        <authorList>
            <person name="Dunlap C."/>
        </authorList>
    </citation>
    <scope>NUCLEOTIDE SEQUENCE [LARGE SCALE GENOMIC DNA]</scope>
    <source>
        <strain evidence="4 5">NRRL B-14421</strain>
    </source>
</reference>
<gene>
    <name evidence="4" type="ORF">M5X19_32170</name>
</gene>
<comment type="caution">
    <text evidence="4">The sequence shown here is derived from an EMBL/GenBank/DDBJ whole genome shotgun (WGS) entry which is preliminary data.</text>
</comment>
<evidence type="ECO:0000259" key="3">
    <source>
        <dbReference type="Pfam" id="PF13472"/>
    </source>
</evidence>
<dbReference type="CDD" id="cd01821">
    <property type="entry name" value="Rhamnogalacturan_acetylesterase_like"/>
    <property type="match status" value="1"/>
</dbReference>
<accession>A0ABT4GN91</accession>
<dbReference type="InterPro" id="IPR013830">
    <property type="entry name" value="SGNH_hydro"/>
</dbReference>
<protein>
    <submittedName>
        <fullName evidence="4">Rhamnogalacturonan acetylesterase</fullName>
    </submittedName>
</protein>
<dbReference type="InterPro" id="IPR036514">
    <property type="entry name" value="SGNH_hydro_sf"/>
</dbReference>
<dbReference type="Gene3D" id="3.40.50.1110">
    <property type="entry name" value="SGNH hydrolase"/>
    <property type="match status" value="1"/>
</dbReference>
<evidence type="ECO:0000313" key="4">
    <source>
        <dbReference type="EMBL" id="MCY9697479.1"/>
    </source>
</evidence>
<keyword evidence="5" id="KW-1185">Reference proteome</keyword>
<dbReference type="Pfam" id="PF13472">
    <property type="entry name" value="Lipase_GDSL_2"/>
    <property type="match status" value="1"/>
</dbReference>
<comment type="similarity">
    <text evidence="1">Belongs to the 'GDSL' lipolytic enzyme family.</text>
</comment>
<name>A0ABT4GN91_9BACL</name>
<proteinExistence type="inferred from homology"/>
<keyword evidence="2" id="KW-0378">Hydrolase</keyword>
<dbReference type="Proteomes" id="UP001527099">
    <property type="component" value="Unassembled WGS sequence"/>
</dbReference>
<evidence type="ECO:0000313" key="5">
    <source>
        <dbReference type="Proteomes" id="UP001527099"/>
    </source>
</evidence>
<dbReference type="RefSeq" id="WP_268618197.1">
    <property type="nucleotide sequence ID" value="NZ_JAMDMX010000145.1"/>
</dbReference>
<evidence type="ECO:0000256" key="2">
    <source>
        <dbReference type="ARBA" id="ARBA00022801"/>
    </source>
</evidence>
<sequence>MSKHVLLKDKAKVHLFLAGDSTVADYPASQAPMAGWGQMLGAFFSDEVVIQNEARCGKSSKSFILEGHFQRIVGKIGNGDYLFIQFGHNDEKPDGTEPFTTFQSFLSQYIDMARQKGATPVLVTPVHRRRFDEAGRLVNTHGEYPAAIRELSELRQVPLIDLCAATEGLYQSLGPEDSKQLFVWFTPGEHQNYPEGVEDNTHFSEYGAKEVARLVIERIADMGLPLTACM</sequence>
<evidence type="ECO:0000256" key="1">
    <source>
        <dbReference type="ARBA" id="ARBA00008668"/>
    </source>
</evidence>
<dbReference type="InterPro" id="IPR037459">
    <property type="entry name" value="RhgT-like"/>
</dbReference>
<dbReference type="EMBL" id="JAMDMX010000145">
    <property type="protein sequence ID" value="MCY9697479.1"/>
    <property type="molecule type" value="Genomic_DNA"/>
</dbReference>
<dbReference type="PANTHER" id="PTHR43695">
    <property type="entry name" value="PUTATIVE (AFU_ORTHOLOGUE AFUA_2G17250)-RELATED"/>
    <property type="match status" value="1"/>
</dbReference>
<feature type="domain" description="SGNH hydrolase-type esterase" evidence="3">
    <location>
        <begin position="18"/>
        <end position="207"/>
    </location>
</feature>
<dbReference type="PANTHER" id="PTHR43695:SF1">
    <property type="entry name" value="RHAMNOGALACTURONAN ACETYLESTERASE"/>
    <property type="match status" value="1"/>
</dbReference>